<keyword evidence="1" id="KW-0812">Transmembrane</keyword>
<keyword evidence="1" id="KW-0472">Membrane</keyword>
<evidence type="ECO:0000313" key="3">
    <source>
        <dbReference type="Proteomes" id="UP000185596"/>
    </source>
</evidence>
<feature type="transmembrane region" description="Helical" evidence="1">
    <location>
        <begin position="6"/>
        <end position="30"/>
    </location>
</feature>
<keyword evidence="1" id="KW-1133">Transmembrane helix</keyword>
<dbReference type="STRING" id="1912961.BU204_30345"/>
<keyword evidence="3" id="KW-1185">Reference proteome</keyword>
<feature type="transmembrane region" description="Helical" evidence="1">
    <location>
        <begin position="42"/>
        <end position="65"/>
    </location>
</feature>
<reference evidence="2 3" key="1">
    <citation type="submission" date="2016-12" db="EMBL/GenBank/DDBJ databases">
        <title>The draft genome sequence of Actinophytocola sp. 11-183.</title>
        <authorList>
            <person name="Wang W."/>
            <person name="Yuan L."/>
        </authorList>
    </citation>
    <scope>NUCLEOTIDE SEQUENCE [LARGE SCALE GENOMIC DNA]</scope>
    <source>
        <strain evidence="2 3">11-183</strain>
    </source>
</reference>
<dbReference type="OrthoDB" id="3635446at2"/>
<dbReference type="Proteomes" id="UP000185596">
    <property type="component" value="Unassembled WGS sequence"/>
</dbReference>
<dbReference type="Pfam" id="PF08570">
    <property type="entry name" value="DUF1761"/>
    <property type="match status" value="1"/>
</dbReference>
<name>A0A1Q8CAB6_9PSEU</name>
<gene>
    <name evidence="2" type="ORF">BU204_30345</name>
</gene>
<protein>
    <recommendedName>
        <fullName evidence="4">DUF1761 domain-containing protein</fullName>
    </recommendedName>
</protein>
<dbReference type="AlphaFoldDB" id="A0A1Q8CAB6"/>
<proteinExistence type="predicted"/>
<comment type="caution">
    <text evidence="2">The sequence shown here is derived from an EMBL/GenBank/DDBJ whole genome shotgun (WGS) entry which is preliminary data.</text>
</comment>
<accession>A0A1Q8CAB6</accession>
<dbReference type="RefSeq" id="WP_075129215.1">
    <property type="nucleotide sequence ID" value="NZ_MSIE01000068.1"/>
</dbReference>
<organism evidence="2 3">
    <name type="scientific">Actinophytocola xanthii</name>
    <dbReference type="NCBI Taxonomy" id="1912961"/>
    <lineage>
        <taxon>Bacteria</taxon>
        <taxon>Bacillati</taxon>
        <taxon>Actinomycetota</taxon>
        <taxon>Actinomycetes</taxon>
        <taxon>Pseudonocardiales</taxon>
        <taxon>Pseudonocardiaceae</taxon>
    </lineage>
</organism>
<evidence type="ECO:0000256" key="1">
    <source>
        <dbReference type="SAM" id="Phobius"/>
    </source>
</evidence>
<evidence type="ECO:0000313" key="2">
    <source>
        <dbReference type="EMBL" id="OLF11321.1"/>
    </source>
</evidence>
<dbReference type="EMBL" id="MSIE01000068">
    <property type="protein sequence ID" value="OLF11321.1"/>
    <property type="molecule type" value="Genomic_DNA"/>
</dbReference>
<feature type="transmembrane region" description="Helical" evidence="1">
    <location>
        <begin position="71"/>
        <end position="95"/>
    </location>
</feature>
<evidence type="ECO:0008006" key="4">
    <source>
        <dbReference type="Google" id="ProtNLM"/>
    </source>
</evidence>
<dbReference type="InterPro" id="IPR013879">
    <property type="entry name" value="DUF1761"/>
</dbReference>
<sequence>MPELPWLAVLVGTAAAFVIGGGYYAVLATARTEDADLGTSSPLILLVELLRCLLLASAVTGLVAATDTATWWGGLLLGLALWVGFPLVLLLGAVVHERTPVRLAALHGGDWLLKLLVLGAMGGALTG</sequence>